<name>A0A516X379_9ACTN</name>
<reference evidence="1 2" key="1">
    <citation type="submission" date="2019-07" db="EMBL/GenBank/DDBJ databases">
        <title>Tomitella cavernea sp. nov., an actinomycete isolated from soil.</title>
        <authorList>
            <person name="Cheng J."/>
        </authorList>
    </citation>
    <scope>NUCLEOTIDE SEQUENCE [LARGE SCALE GENOMIC DNA]</scope>
    <source>
        <strain evidence="1 2">HY188</strain>
    </source>
</reference>
<dbReference type="InterPro" id="IPR045590">
    <property type="entry name" value="DUF6463"/>
</dbReference>
<evidence type="ECO:0000313" key="2">
    <source>
        <dbReference type="Proteomes" id="UP000317344"/>
    </source>
</evidence>
<evidence type="ECO:0000313" key="1">
    <source>
        <dbReference type="EMBL" id="QDQ97515.1"/>
    </source>
</evidence>
<gene>
    <name evidence="1" type="ORF">FO059_09475</name>
</gene>
<dbReference type="Pfam" id="PF20064">
    <property type="entry name" value="DUF6463"/>
    <property type="match status" value="1"/>
</dbReference>
<reference evidence="1 2" key="2">
    <citation type="submission" date="2019-07" db="EMBL/GenBank/DDBJ databases">
        <authorList>
            <person name="Huang Y."/>
        </authorList>
    </citation>
    <scope>NUCLEOTIDE SEQUENCE [LARGE SCALE GENOMIC DNA]</scope>
    <source>
        <strain evidence="1 2">HY188</strain>
    </source>
</reference>
<organism evidence="1 2">
    <name type="scientific">Tomitella fengzijianii</name>
    <dbReference type="NCBI Taxonomy" id="2597660"/>
    <lineage>
        <taxon>Bacteria</taxon>
        <taxon>Bacillati</taxon>
        <taxon>Actinomycetota</taxon>
        <taxon>Actinomycetes</taxon>
        <taxon>Mycobacteriales</taxon>
        <taxon>Tomitella</taxon>
    </lineage>
</organism>
<sequence length="94" mass="9700">MTLEPSADELPRAEAFWLSVGSFGLPLHLLGWQILASVRSGQPVPASTGWGLLAWGAVATTLLPKSPAWTFPVIGGLIIAGNRSARGAGDPPLG</sequence>
<accession>A0A516X379</accession>
<dbReference type="OrthoDB" id="3574450at2"/>
<keyword evidence="2" id="KW-1185">Reference proteome</keyword>
<dbReference type="EMBL" id="CP041765">
    <property type="protein sequence ID" value="QDQ97515.1"/>
    <property type="molecule type" value="Genomic_DNA"/>
</dbReference>
<protein>
    <submittedName>
        <fullName evidence="1">Uncharacterized protein</fullName>
    </submittedName>
</protein>
<dbReference type="Proteomes" id="UP000317344">
    <property type="component" value="Chromosome"/>
</dbReference>
<dbReference type="KEGG" id="toy:FO059_09475"/>
<proteinExistence type="predicted"/>
<dbReference type="AlphaFoldDB" id="A0A516X379"/>